<reference evidence="2" key="1">
    <citation type="journal article" date="2019" name="Sci. Rep.">
        <title>Draft genome of Tanacetum cinerariifolium, the natural source of mosquito coil.</title>
        <authorList>
            <person name="Yamashiro T."/>
            <person name="Shiraishi A."/>
            <person name="Satake H."/>
            <person name="Nakayama K."/>
        </authorList>
    </citation>
    <scope>NUCLEOTIDE SEQUENCE</scope>
</reference>
<name>A0A699VN03_TANCI</name>
<feature type="non-terminal residue" evidence="2">
    <location>
        <position position="74"/>
    </location>
</feature>
<feature type="region of interest" description="Disordered" evidence="1">
    <location>
        <begin position="55"/>
        <end position="74"/>
    </location>
</feature>
<evidence type="ECO:0000256" key="1">
    <source>
        <dbReference type="SAM" id="MobiDB-lite"/>
    </source>
</evidence>
<comment type="caution">
    <text evidence="2">The sequence shown here is derived from an EMBL/GenBank/DDBJ whole genome shotgun (WGS) entry which is preliminary data.</text>
</comment>
<sequence>MWNMDTGSSSHLNSSANNLSTLFNTRLFPSVHVGDGSSIPVTNTRHSIIPNRQQSLLLSSPQAPQRGTNALVTP</sequence>
<evidence type="ECO:0000313" key="2">
    <source>
        <dbReference type="EMBL" id="GFD34848.1"/>
    </source>
</evidence>
<dbReference type="EMBL" id="BKCJ011451455">
    <property type="protein sequence ID" value="GFD34848.1"/>
    <property type="molecule type" value="Genomic_DNA"/>
</dbReference>
<accession>A0A699VN03</accession>
<dbReference type="AlphaFoldDB" id="A0A699VN03"/>
<protein>
    <submittedName>
        <fullName evidence="2">Ribonuclease H-like domain-containing protein</fullName>
    </submittedName>
</protein>
<gene>
    <name evidence="2" type="ORF">Tci_906817</name>
</gene>
<organism evidence="2">
    <name type="scientific">Tanacetum cinerariifolium</name>
    <name type="common">Dalmatian daisy</name>
    <name type="synonym">Chrysanthemum cinerariifolium</name>
    <dbReference type="NCBI Taxonomy" id="118510"/>
    <lineage>
        <taxon>Eukaryota</taxon>
        <taxon>Viridiplantae</taxon>
        <taxon>Streptophyta</taxon>
        <taxon>Embryophyta</taxon>
        <taxon>Tracheophyta</taxon>
        <taxon>Spermatophyta</taxon>
        <taxon>Magnoliopsida</taxon>
        <taxon>eudicotyledons</taxon>
        <taxon>Gunneridae</taxon>
        <taxon>Pentapetalae</taxon>
        <taxon>asterids</taxon>
        <taxon>campanulids</taxon>
        <taxon>Asterales</taxon>
        <taxon>Asteraceae</taxon>
        <taxon>Asteroideae</taxon>
        <taxon>Anthemideae</taxon>
        <taxon>Anthemidinae</taxon>
        <taxon>Tanacetum</taxon>
    </lineage>
</organism>
<proteinExistence type="predicted"/>